<organism evidence="2 3">
    <name type="scientific">Candidatus Butyricicoccus avistercoris</name>
    <dbReference type="NCBI Taxonomy" id="2838518"/>
    <lineage>
        <taxon>Bacteria</taxon>
        <taxon>Bacillati</taxon>
        <taxon>Bacillota</taxon>
        <taxon>Clostridia</taxon>
        <taxon>Eubacteriales</taxon>
        <taxon>Butyricicoccaceae</taxon>
        <taxon>Butyricicoccus</taxon>
    </lineage>
</organism>
<protein>
    <submittedName>
        <fullName evidence="2">Metallophosphoesterase</fullName>
    </submittedName>
</protein>
<dbReference type="Gene3D" id="3.60.21.10">
    <property type="match status" value="1"/>
</dbReference>
<gene>
    <name evidence="2" type="ORF">H9746_09350</name>
</gene>
<name>A0A9D1PKB5_9FIRM</name>
<comment type="caution">
    <text evidence="2">The sequence shown here is derived from an EMBL/GenBank/DDBJ whole genome shotgun (WGS) entry which is preliminary data.</text>
</comment>
<feature type="domain" description="Calcineurin-like phosphoesterase" evidence="1">
    <location>
        <begin position="6"/>
        <end position="200"/>
    </location>
</feature>
<dbReference type="PIRSF" id="PIRSF033094">
    <property type="entry name" value="Pesterase_CT488"/>
    <property type="match status" value="1"/>
</dbReference>
<dbReference type="EMBL" id="DXIE01000057">
    <property type="protein sequence ID" value="HIV63023.1"/>
    <property type="molecule type" value="Genomic_DNA"/>
</dbReference>
<accession>A0A9D1PKB5</accession>
<dbReference type="InterPro" id="IPR051158">
    <property type="entry name" value="Metallophosphoesterase_sf"/>
</dbReference>
<dbReference type="PANTHER" id="PTHR31302:SF22">
    <property type="entry name" value="PHOSPHOESTERASE"/>
    <property type="match status" value="1"/>
</dbReference>
<reference evidence="2" key="2">
    <citation type="submission" date="2021-04" db="EMBL/GenBank/DDBJ databases">
        <authorList>
            <person name="Gilroy R."/>
        </authorList>
    </citation>
    <scope>NUCLEOTIDE SEQUENCE</scope>
    <source>
        <strain evidence="2">CHK193-4272</strain>
    </source>
</reference>
<dbReference type="Pfam" id="PF00149">
    <property type="entry name" value="Metallophos"/>
    <property type="match status" value="1"/>
</dbReference>
<dbReference type="PANTHER" id="PTHR31302">
    <property type="entry name" value="TRANSMEMBRANE PROTEIN WITH METALLOPHOSPHOESTERASE DOMAIN-RELATED"/>
    <property type="match status" value="1"/>
</dbReference>
<dbReference type="InterPro" id="IPR029052">
    <property type="entry name" value="Metallo-depent_PP-like"/>
</dbReference>
<sequence>MALFTLADLHLACSVDKPMDIFGGRWQNYMQKIEKNWNAIVQPDDIVVIGGDVSWGIDLKEAKADFEYLTRLNGKKIILKGNHDLWWATVSKMNRFLQENGFENIEFLHNNSFIYKNIGICGTRGWFYEEEFKKGHDEKIFKRELLRLETSLKSAKSQNVDEIYCFLHYPPLYSNFCCDEIINLMKNYGVTRCIYGHLHSDARRWAVLGKHYDIEFLLVSGDHVDFTPVLLKK</sequence>
<dbReference type="InterPro" id="IPR004843">
    <property type="entry name" value="Calcineurin-like_PHP"/>
</dbReference>
<reference evidence="2" key="1">
    <citation type="journal article" date="2021" name="PeerJ">
        <title>Extensive microbial diversity within the chicken gut microbiome revealed by metagenomics and culture.</title>
        <authorList>
            <person name="Gilroy R."/>
            <person name="Ravi A."/>
            <person name="Getino M."/>
            <person name="Pursley I."/>
            <person name="Horton D.L."/>
            <person name="Alikhan N.F."/>
            <person name="Baker D."/>
            <person name="Gharbi K."/>
            <person name="Hall N."/>
            <person name="Watson M."/>
            <person name="Adriaenssens E.M."/>
            <person name="Foster-Nyarko E."/>
            <person name="Jarju S."/>
            <person name="Secka A."/>
            <person name="Antonio M."/>
            <person name="Oren A."/>
            <person name="Chaudhuri R.R."/>
            <person name="La Ragione R."/>
            <person name="Hildebrand F."/>
            <person name="Pallen M.J."/>
        </authorList>
    </citation>
    <scope>NUCLEOTIDE SEQUENCE</scope>
    <source>
        <strain evidence="2">CHK193-4272</strain>
    </source>
</reference>
<evidence type="ECO:0000313" key="3">
    <source>
        <dbReference type="Proteomes" id="UP000886808"/>
    </source>
</evidence>
<dbReference type="SUPFAM" id="SSF56300">
    <property type="entry name" value="Metallo-dependent phosphatases"/>
    <property type="match status" value="1"/>
</dbReference>
<evidence type="ECO:0000313" key="2">
    <source>
        <dbReference type="EMBL" id="HIV63023.1"/>
    </source>
</evidence>
<dbReference type="AlphaFoldDB" id="A0A9D1PKB5"/>
<dbReference type="Proteomes" id="UP000886808">
    <property type="component" value="Unassembled WGS sequence"/>
</dbReference>
<dbReference type="GO" id="GO:0016787">
    <property type="term" value="F:hydrolase activity"/>
    <property type="evidence" value="ECO:0007669"/>
    <property type="project" value="InterPro"/>
</dbReference>
<dbReference type="InterPro" id="IPR014578">
    <property type="entry name" value="Pesterase_CT488"/>
</dbReference>
<proteinExistence type="predicted"/>
<evidence type="ECO:0000259" key="1">
    <source>
        <dbReference type="Pfam" id="PF00149"/>
    </source>
</evidence>